<protein>
    <submittedName>
        <fullName evidence="2">Uncharacterized protein</fullName>
    </submittedName>
</protein>
<dbReference type="EMBL" id="KQ087186">
    <property type="protein sequence ID" value="KLT44620.1"/>
    <property type="molecule type" value="Genomic_DNA"/>
</dbReference>
<evidence type="ECO:0000313" key="2">
    <source>
        <dbReference type="EMBL" id="KLT44620.1"/>
    </source>
</evidence>
<dbReference type="OrthoDB" id="4590138at2759"/>
<keyword evidence="3" id="KW-1185">Reference proteome</keyword>
<dbReference type="AlphaFoldDB" id="A0A0J0XU80"/>
<accession>A0A0J0XU80</accession>
<dbReference type="STRING" id="879819.A0A0J0XU80"/>
<dbReference type="GeneID" id="28981815"/>
<evidence type="ECO:0000313" key="3">
    <source>
        <dbReference type="Proteomes" id="UP000053611"/>
    </source>
</evidence>
<sequence length="104" mass="11352">MTSISSTDKLPLSIEAGAHNTNEKEDGVVTIDVDGTPIKLDKLGPMIINGDGTISRITNWAEMGEIERNRAVRLMVKRNHSRLKKLAQEHGDSGDEQVSALKEA</sequence>
<dbReference type="Proteomes" id="UP000053611">
    <property type="component" value="Unassembled WGS sequence"/>
</dbReference>
<dbReference type="RefSeq" id="XP_018281111.1">
    <property type="nucleotide sequence ID" value="XM_018421212.1"/>
</dbReference>
<reference evidence="2 3" key="1">
    <citation type="submission" date="2015-03" db="EMBL/GenBank/DDBJ databases">
        <title>Genomics and transcriptomics of the oil-accumulating basidiomycete yeast T. oleaginosus allow insights into substrate utilization and the diverse evolutionary trajectories of mating systems in fungi.</title>
        <authorList>
            <consortium name="DOE Joint Genome Institute"/>
            <person name="Kourist R."/>
            <person name="Kracht O."/>
            <person name="Bracharz F."/>
            <person name="Lipzen A."/>
            <person name="Nolan M."/>
            <person name="Ohm R."/>
            <person name="Grigoriev I."/>
            <person name="Sun S."/>
            <person name="Heitman J."/>
            <person name="Bruck T."/>
            <person name="Nowrousian M."/>
        </authorList>
    </citation>
    <scope>NUCLEOTIDE SEQUENCE [LARGE SCALE GENOMIC DNA]</scope>
    <source>
        <strain evidence="2 3">IBC0246</strain>
    </source>
</reference>
<dbReference type="PANTHER" id="PTHR39474">
    <property type="entry name" value="UNNAMED PRODUCT"/>
    <property type="match status" value="1"/>
</dbReference>
<feature type="region of interest" description="Disordered" evidence="1">
    <location>
        <begin position="84"/>
        <end position="104"/>
    </location>
</feature>
<dbReference type="PANTHER" id="PTHR39474:SF1">
    <property type="entry name" value="FUNGAL SPECIFIC TRANSCRIPTION FACTOR"/>
    <property type="match status" value="1"/>
</dbReference>
<evidence type="ECO:0000256" key="1">
    <source>
        <dbReference type="SAM" id="MobiDB-lite"/>
    </source>
</evidence>
<proteinExistence type="predicted"/>
<name>A0A0J0XU80_9TREE</name>
<gene>
    <name evidence="2" type="ORF">CC85DRAFT_271032</name>
</gene>
<organism evidence="2 3">
    <name type="scientific">Cutaneotrichosporon oleaginosum</name>
    <dbReference type="NCBI Taxonomy" id="879819"/>
    <lineage>
        <taxon>Eukaryota</taxon>
        <taxon>Fungi</taxon>
        <taxon>Dikarya</taxon>
        <taxon>Basidiomycota</taxon>
        <taxon>Agaricomycotina</taxon>
        <taxon>Tremellomycetes</taxon>
        <taxon>Trichosporonales</taxon>
        <taxon>Trichosporonaceae</taxon>
        <taxon>Cutaneotrichosporon</taxon>
    </lineage>
</organism>
<feature type="region of interest" description="Disordered" evidence="1">
    <location>
        <begin position="1"/>
        <end position="25"/>
    </location>
</feature>